<name>A0A0M6Y3Y9_9HYPH</name>
<keyword evidence="2" id="KW-0732">Signal</keyword>
<dbReference type="AlphaFoldDB" id="A0A0M6Y3Y9"/>
<dbReference type="RefSeq" id="WP_055656414.1">
    <property type="nucleotide sequence ID" value="NZ_CXST01000001.1"/>
</dbReference>
<evidence type="ECO:0000313" key="3">
    <source>
        <dbReference type="EMBL" id="CTQ44079.1"/>
    </source>
</evidence>
<feature type="chain" id="PRO_5005807455" description="Copper chaperone PCu(A)C" evidence="2">
    <location>
        <begin position="21"/>
        <end position="187"/>
    </location>
</feature>
<proteinExistence type="predicted"/>
<feature type="signal peptide" evidence="2">
    <location>
        <begin position="1"/>
        <end position="20"/>
    </location>
</feature>
<sequence>MRALAVLLPLLFCLPHPALASGTHTTSETGHGDAEAHETHDEAEHHHDEDEGSHEGTSEGVRAVHAWIRETSANSALLFVNIENTSGRQVRLVGGHTEIASKVELVGFALKDGEAGYDPLPPVPIQPGKFLVLAPNALALRLGGLTRPFREGEEFEIEIEFDFGHIEMQAQVESVNATRHSHAGHQH</sequence>
<keyword evidence="4" id="KW-1185">Reference proteome</keyword>
<evidence type="ECO:0000256" key="1">
    <source>
        <dbReference type="SAM" id="MobiDB-lite"/>
    </source>
</evidence>
<reference evidence="4" key="1">
    <citation type="submission" date="2015-07" db="EMBL/GenBank/DDBJ databases">
        <authorList>
            <person name="Rodrigo-Torres Lidia"/>
            <person name="Arahal R.David."/>
        </authorList>
    </citation>
    <scope>NUCLEOTIDE SEQUENCE [LARGE SCALE GENOMIC DNA]</scope>
    <source>
        <strain evidence="4">CECT 4801</strain>
    </source>
</reference>
<dbReference type="STRING" id="187304.B0E33_16880"/>
<dbReference type="SUPFAM" id="SSF110087">
    <property type="entry name" value="DR1885-like metal-binding protein"/>
    <property type="match status" value="1"/>
</dbReference>
<organism evidence="3 4">
    <name type="scientific">Roseibium aggregatum</name>
    <dbReference type="NCBI Taxonomy" id="187304"/>
    <lineage>
        <taxon>Bacteria</taxon>
        <taxon>Pseudomonadati</taxon>
        <taxon>Pseudomonadota</taxon>
        <taxon>Alphaproteobacteria</taxon>
        <taxon>Hyphomicrobiales</taxon>
        <taxon>Stappiaceae</taxon>
        <taxon>Roseibium</taxon>
    </lineage>
</organism>
<evidence type="ECO:0000313" key="4">
    <source>
        <dbReference type="Proteomes" id="UP000048926"/>
    </source>
</evidence>
<dbReference type="Pfam" id="PF04314">
    <property type="entry name" value="PCuAC"/>
    <property type="match status" value="1"/>
</dbReference>
<dbReference type="EMBL" id="CXST01000001">
    <property type="protein sequence ID" value="CTQ44079.1"/>
    <property type="molecule type" value="Genomic_DNA"/>
</dbReference>
<dbReference type="Gene3D" id="2.60.40.1890">
    <property type="entry name" value="PCu(A)C copper chaperone"/>
    <property type="match status" value="1"/>
</dbReference>
<dbReference type="PANTHER" id="PTHR36302:SF1">
    <property type="entry name" value="COPPER CHAPERONE PCU(A)C"/>
    <property type="match status" value="1"/>
</dbReference>
<dbReference type="OrthoDB" id="9796962at2"/>
<feature type="compositionally biased region" description="Basic and acidic residues" evidence="1">
    <location>
        <begin position="30"/>
        <end position="57"/>
    </location>
</feature>
<dbReference type="InterPro" id="IPR058248">
    <property type="entry name" value="Lxx211020-like"/>
</dbReference>
<protein>
    <recommendedName>
        <fullName evidence="5">Copper chaperone PCu(A)C</fullName>
    </recommendedName>
</protein>
<feature type="region of interest" description="Disordered" evidence="1">
    <location>
        <begin position="22"/>
        <end position="59"/>
    </location>
</feature>
<dbReference type="PANTHER" id="PTHR36302">
    <property type="entry name" value="BLR7088 PROTEIN"/>
    <property type="match status" value="1"/>
</dbReference>
<evidence type="ECO:0008006" key="5">
    <source>
        <dbReference type="Google" id="ProtNLM"/>
    </source>
</evidence>
<dbReference type="InterPro" id="IPR036182">
    <property type="entry name" value="PCuAC_sf"/>
</dbReference>
<evidence type="ECO:0000256" key="2">
    <source>
        <dbReference type="SAM" id="SignalP"/>
    </source>
</evidence>
<dbReference type="Proteomes" id="UP000048926">
    <property type="component" value="Unassembled WGS sequence"/>
</dbReference>
<accession>A0A0M6Y3Y9</accession>
<gene>
    <name evidence="3" type="ORF">LAL4801_02521</name>
</gene>
<dbReference type="InterPro" id="IPR007410">
    <property type="entry name" value="LpqE-like"/>
</dbReference>